<protein>
    <submittedName>
        <fullName evidence="1">Uncharacterized protein</fullName>
    </submittedName>
</protein>
<proteinExistence type="predicted"/>
<dbReference type="EMBL" id="RCHU02000016">
    <property type="protein sequence ID" value="KAL3569832.1"/>
    <property type="molecule type" value="Genomic_DNA"/>
</dbReference>
<evidence type="ECO:0000313" key="1">
    <source>
        <dbReference type="EMBL" id="KAL3569832.1"/>
    </source>
</evidence>
<keyword evidence="2" id="KW-1185">Reference proteome</keyword>
<gene>
    <name evidence="1" type="ORF">D5086_029722</name>
</gene>
<evidence type="ECO:0000313" key="2">
    <source>
        <dbReference type="Proteomes" id="UP000309997"/>
    </source>
</evidence>
<comment type="caution">
    <text evidence="1">The sequence shown here is derived from an EMBL/GenBank/DDBJ whole genome shotgun (WGS) entry which is preliminary data.</text>
</comment>
<organism evidence="1 2">
    <name type="scientific">Populus alba</name>
    <name type="common">White poplar</name>
    <dbReference type="NCBI Taxonomy" id="43335"/>
    <lineage>
        <taxon>Eukaryota</taxon>
        <taxon>Viridiplantae</taxon>
        <taxon>Streptophyta</taxon>
        <taxon>Embryophyta</taxon>
        <taxon>Tracheophyta</taxon>
        <taxon>Spermatophyta</taxon>
        <taxon>Magnoliopsida</taxon>
        <taxon>eudicotyledons</taxon>
        <taxon>Gunneridae</taxon>
        <taxon>Pentapetalae</taxon>
        <taxon>rosids</taxon>
        <taxon>fabids</taxon>
        <taxon>Malpighiales</taxon>
        <taxon>Salicaceae</taxon>
        <taxon>Saliceae</taxon>
        <taxon>Populus</taxon>
    </lineage>
</organism>
<reference evidence="1 2" key="1">
    <citation type="journal article" date="2024" name="Plant Biotechnol. J.">
        <title>Genome and CRISPR/Cas9 system of a widespread forest tree (Populus alba) in the world.</title>
        <authorList>
            <person name="Liu Y.J."/>
            <person name="Jiang P.F."/>
            <person name="Han X.M."/>
            <person name="Li X.Y."/>
            <person name="Wang H.M."/>
            <person name="Wang Y.J."/>
            <person name="Wang X.X."/>
            <person name="Zeng Q.Y."/>
        </authorList>
    </citation>
    <scope>NUCLEOTIDE SEQUENCE [LARGE SCALE GENOMIC DNA]</scope>
    <source>
        <strain evidence="2">cv. PAL-ZL1</strain>
    </source>
</reference>
<accession>A0ACC4AUE7</accession>
<sequence>MFGTLFSSVCQPPIHRLQHGTASQPENGEATTMAMHSDLSYGKVTMHGSFVDFSSSIVPRSEALTR</sequence>
<dbReference type="Proteomes" id="UP000309997">
    <property type="component" value="Unassembled WGS sequence"/>
</dbReference>
<name>A0ACC4AUE7_POPAL</name>